<protein>
    <recommendedName>
        <fullName evidence="4">Peptidase inhibitor family I36</fullName>
    </recommendedName>
</protein>
<evidence type="ECO:0008006" key="4">
    <source>
        <dbReference type="Google" id="ProtNLM"/>
    </source>
</evidence>
<dbReference type="RefSeq" id="WP_386414073.1">
    <property type="nucleotide sequence ID" value="NZ_JBHSZO010000014.1"/>
</dbReference>
<keyword evidence="1" id="KW-0732">Signal</keyword>
<accession>A0ABW2GGH7</accession>
<evidence type="ECO:0000313" key="3">
    <source>
        <dbReference type="Proteomes" id="UP001596413"/>
    </source>
</evidence>
<sequence length="140" mass="14923">MHIRKLIAATAVMAGAVAGTLATASPASAAALRYDCRNNGEACLYYNSSTYGFGAYFKQTWDVSSYAGFYFKSGAKGGAGAGVEVKNNAAAVDNNTPARFRVYYNSNWSCSFACQTFNEYSWGNLNPTMKNNNASGRVVG</sequence>
<feature type="signal peptide" evidence="1">
    <location>
        <begin position="1"/>
        <end position="29"/>
    </location>
</feature>
<proteinExistence type="predicted"/>
<feature type="chain" id="PRO_5046478959" description="Peptidase inhibitor family I36" evidence="1">
    <location>
        <begin position="30"/>
        <end position="140"/>
    </location>
</feature>
<name>A0ABW2GGH7_9ACTN</name>
<dbReference type="Proteomes" id="UP001596413">
    <property type="component" value="Unassembled WGS sequence"/>
</dbReference>
<gene>
    <name evidence="2" type="ORF">ACFQLX_10835</name>
</gene>
<evidence type="ECO:0000313" key="2">
    <source>
        <dbReference type="EMBL" id="MFC7218658.1"/>
    </source>
</evidence>
<comment type="caution">
    <text evidence="2">The sequence shown here is derived from an EMBL/GenBank/DDBJ whole genome shotgun (WGS) entry which is preliminary data.</text>
</comment>
<reference evidence="3" key="1">
    <citation type="journal article" date="2019" name="Int. J. Syst. Evol. Microbiol.">
        <title>The Global Catalogue of Microorganisms (GCM) 10K type strain sequencing project: providing services to taxonomists for standard genome sequencing and annotation.</title>
        <authorList>
            <consortium name="The Broad Institute Genomics Platform"/>
            <consortium name="The Broad Institute Genome Sequencing Center for Infectious Disease"/>
            <person name="Wu L."/>
            <person name="Ma J."/>
        </authorList>
    </citation>
    <scope>NUCLEOTIDE SEQUENCE [LARGE SCALE GENOMIC DNA]</scope>
    <source>
        <strain evidence="3">CGMCC 1.13681</strain>
    </source>
</reference>
<organism evidence="2 3">
    <name type="scientific">Streptomyces polyrhachis</name>
    <dbReference type="NCBI Taxonomy" id="1282885"/>
    <lineage>
        <taxon>Bacteria</taxon>
        <taxon>Bacillati</taxon>
        <taxon>Actinomycetota</taxon>
        <taxon>Actinomycetes</taxon>
        <taxon>Kitasatosporales</taxon>
        <taxon>Streptomycetaceae</taxon>
        <taxon>Streptomyces</taxon>
    </lineage>
</organism>
<keyword evidence="3" id="KW-1185">Reference proteome</keyword>
<evidence type="ECO:0000256" key="1">
    <source>
        <dbReference type="SAM" id="SignalP"/>
    </source>
</evidence>
<dbReference type="EMBL" id="JBHSZO010000014">
    <property type="protein sequence ID" value="MFC7218658.1"/>
    <property type="molecule type" value="Genomic_DNA"/>
</dbReference>